<proteinExistence type="predicted"/>
<organism evidence="1 2">
    <name type="scientific">Hygrophoropsis aurantiaca</name>
    <dbReference type="NCBI Taxonomy" id="72124"/>
    <lineage>
        <taxon>Eukaryota</taxon>
        <taxon>Fungi</taxon>
        <taxon>Dikarya</taxon>
        <taxon>Basidiomycota</taxon>
        <taxon>Agaricomycotina</taxon>
        <taxon>Agaricomycetes</taxon>
        <taxon>Agaricomycetidae</taxon>
        <taxon>Boletales</taxon>
        <taxon>Coniophorineae</taxon>
        <taxon>Hygrophoropsidaceae</taxon>
        <taxon>Hygrophoropsis</taxon>
    </lineage>
</organism>
<name>A0ACB8ARK6_9AGAM</name>
<evidence type="ECO:0000313" key="2">
    <source>
        <dbReference type="Proteomes" id="UP000790377"/>
    </source>
</evidence>
<accession>A0ACB8ARK6</accession>
<comment type="caution">
    <text evidence="1">The sequence shown here is derived from an EMBL/GenBank/DDBJ whole genome shotgun (WGS) entry which is preliminary data.</text>
</comment>
<dbReference type="EMBL" id="MU267596">
    <property type="protein sequence ID" value="KAH7915854.1"/>
    <property type="molecule type" value="Genomic_DNA"/>
</dbReference>
<evidence type="ECO:0000313" key="1">
    <source>
        <dbReference type="EMBL" id="KAH7915854.1"/>
    </source>
</evidence>
<reference evidence="1" key="1">
    <citation type="journal article" date="2021" name="New Phytol.">
        <title>Evolutionary innovations through gain and loss of genes in the ectomycorrhizal Boletales.</title>
        <authorList>
            <person name="Wu G."/>
            <person name="Miyauchi S."/>
            <person name="Morin E."/>
            <person name="Kuo A."/>
            <person name="Drula E."/>
            <person name="Varga T."/>
            <person name="Kohler A."/>
            <person name="Feng B."/>
            <person name="Cao Y."/>
            <person name="Lipzen A."/>
            <person name="Daum C."/>
            <person name="Hundley H."/>
            <person name="Pangilinan J."/>
            <person name="Johnson J."/>
            <person name="Barry K."/>
            <person name="LaButti K."/>
            <person name="Ng V."/>
            <person name="Ahrendt S."/>
            <person name="Min B."/>
            <person name="Choi I.G."/>
            <person name="Park H."/>
            <person name="Plett J.M."/>
            <person name="Magnuson J."/>
            <person name="Spatafora J.W."/>
            <person name="Nagy L.G."/>
            <person name="Henrissat B."/>
            <person name="Grigoriev I.V."/>
            <person name="Yang Z.L."/>
            <person name="Xu J."/>
            <person name="Martin F.M."/>
        </authorList>
    </citation>
    <scope>NUCLEOTIDE SEQUENCE</scope>
    <source>
        <strain evidence="1">ATCC 28755</strain>
    </source>
</reference>
<keyword evidence="2" id="KW-1185">Reference proteome</keyword>
<protein>
    <submittedName>
        <fullName evidence="1">Uncharacterized protein</fullName>
    </submittedName>
</protein>
<dbReference type="Proteomes" id="UP000790377">
    <property type="component" value="Unassembled WGS sequence"/>
</dbReference>
<gene>
    <name evidence="1" type="ORF">BJ138DRAFT_881119</name>
</gene>
<sequence length="70" mass="8440">MESAAKAKRNFETRYQVEKQRETEMQSKNAYLGGEINSQGEQLKQWEKDLREFKDINKRYTEQLVKVKVR</sequence>